<feature type="compositionally biased region" description="Pro residues" evidence="1">
    <location>
        <begin position="1"/>
        <end position="20"/>
    </location>
</feature>
<keyword evidence="3" id="KW-1185">Reference proteome</keyword>
<accession>A0A1A9ZNG0</accession>
<sequence>MGFPAPPASFPSPPLAPSSPPAAALSPSAPSSLFSPAASSAGFSSPSGLAKELAIRQATSAYPNPSLWDYLGEGFGGGLLEDLPQ</sequence>
<dbReference type="Proteomes" id="UP000092445">
    <property type="component" value="Unassembled WGS sequence"/>
</dbReference>
<dbReference type="AlphaFoldDB" id="A0A1A9ZNG0"/>
<reference evidence="3" key="1">
    <citation type="submission" date="2014-03" db="EMBL/GenBank/DDBJ databases">
        <authorList>
            <person name="Aksoy S."/>
            <person name="Warren W."/>
            <person name="Wilson R.K."/>
        </authorList>
    </citation>
    <scope>NUCLEOTIDE SEQUENCE [LARGE SCALE GENOMIC DNA]</scope>
    <source>
        <strain evidence="3">IAEA</strain>
    </source>
</reference>
<organism evidence="2 3">
    <name type="scientific">Glossina pallidipes</name>
    <name type="common">Tsetse fly</name>
    <dbReference type="NCBI Taxonomy" id="7398"/>
    <lineage>
        <taxon>Eukaryota</taxon>
        <taxon>Metazoa</taxon>
        <taxon>Ecdysozoa</taxon>
        <taxon>Arthropoda</taxon>
        <taxon>Hexapoda</taxon>
        <taxon>Insecta</taxon>
        <taxon>Pterygota</taxon>
        <taxon>Neoptera</taxon>
        <taxon>Endopterygota</taxon>
        <taxon>Diptera</taxon>
        <taxon>Brachycera</taxon>
        <taxon>Muscomorpha</taxon>
        <taxon>Hippoboscoidea</taxon>
        <taxon>Glossinidae</taxon>
        <taxon>Glossina</taxon>
    </lineage>
</organism>
<evidence type="ECO:0000256" key="1">
    <source>
        <dbReference type="SAM" id="MobiDB-lite"/>
    </source>
</evidence>
<reference evidence="2" key="2">
    <citation type="submission" date="2020-05" db="UniProtKB">
        <authorList>
            <consortium name="EnsemblMetazoa"/>
        </authorList>
    </citation>
    <scope>IDENTIFICATION</scope>
    <source>
        <strain evidence="2">IAEA</strain>
    </source>
</reference>
<feature type="compositionally biased region" description="Low complexity" evidence="1">
    <location>
        <begin position="21"/>
        <end position="46"/>
    </location>
</feature>
<dbReference type="EnsemblMetazoa" id="GPAI020087-RA">
    <property type="protein sequence ID" value="GPAI020087-PA"/>
    <property type="gene ID" value="GPAI020087"/>
</dbReference>
<protein>
    <submittedName>
        <fullName evidence="2">Uncharacterized protein</fullName>
    </submittedName>
</protein>
<name>A0A1A9ZNG0_GLOPL</name>
<dbReference type="VEuPathDB" id="VectorBase:GPAI020087"/>
<feature type="region of interest" description="Disordered" evidence="1">
    <location>
        <begin position="1"/>
        <end position="46"/>
    </location>
</feature>
<proteinExistence type="predicted"/>
<evidence type="ECO:0000313" key="3">
    <source>
        <dbReference type="Proteomes" id="UP000092445"/>
    </source>
</evidence>
<evidence type="ECO:0000313" key="2">
    <source>
        <dbReference type="EnsemblMetazoa" id="GPAI020087-PA"/>
    </source>
</evidence>